<feature type="coiled-coil region" evidence="1">
    <location>
        <begin position="146"/>
        <end position="222"/>
    </location>
</feature>
<evidence type="ECO:0000256" key="1">
    <source>
        <dbReference type="SAM" id="Coils"/>
    </source>
</evidence>
<reference evidence="2" key="1">
    <citation type="submission" date="2015-07" db="EMBL/GenBank/DDBJ databases">
        <title>Adaptation to a free-living lifestyle via gene acquisitions in the diplomonad Trepomonas sp. PC1.</title>
        <authorList>
            <person name="Xu F."/>
            <person name="Jerlstrom-Hultqvist J."/>
            <person name="Kolisko M."/>
            <person name="Simpson A.G.B."/>
            <person name="Roger A.J."/>
            <person name="Svard S.G."/>
            <person name="Andersson J.O."/>
        </authorList>
    </citation>
    <scope>NUCLEOTIDE SEQUENCE</scope>
    <source>
        <strain evidence="2">PC1</strain>
    </source>
</reference>
<name>A0A146K020_9EUKA</name>
<evidence type="ECO:0000313" key="2">
    <source>
        <dbReference type="EMBL" id="JAP90282.1"/>
    </source>
</evidence>
<proteinExistence type="predicted"/>
<gene>
    <name evidence="2" type="ORF">TPC1_30223</name>
</gene>
<keyword evidence="1" id="KW-0175">Coiled coil</keyword>
<feature type="coiled-coil region" evidence="1">
    <location>
        <begin position="375"/>
        <end position="409"/>
    </location>
</feature>
<dbReference type="AlphaFoldDB" id="A0A146K020"/>
<sequence>FQKTLEQEIEELKVKNSFLASQNEQLAKSQLQTENQMEQSQYQQLNTTQTMQKLQNDYLKIENTNLELKNLFQQAKQENERLQSEIERINDQKEIDLYKLKEDAENQNKISNSLNQRIIDLQKYHEDNLLKIQQLEQLTSQQTVESVKAEQERQKLILQLKKLTQANTEFKDDNILLKEDLAQKSQQIVNLSDLSQQQQSNIKNLQEQLLSAQFENDQLTQINTDYESKLAEFSNLLTQQQGNFEEHNALLKAQFDEFVTKLQLCQQDNQIKDNQIQHQNHKNLFGQTALESQQTQIQNLQNKVLKLESENSQLKKQIFTQISQLKTQIQNQKTKIITLKSENDQFELKMFKLSEQNNANLEKLLQKQLQHDEYVEQAIKREETHEQDLKEAKNEKQDLMIQKQIQDQEFKDRIQQLDFQLQNQKLICEDKERKILNLTVQKQKQAESHAFERDQSQIQINSLKEDLQQQQNTIQRLQHSNSQLQHNVQNFERLLKIEQQQYLDLQSQKTRDSVQLENQIQHSLSQFSNLQKDFQKEKFDLQNQIQFLEQKLSREEQRSEKLLKKLNEAENDATNQKNEEKESQKLTMQLMQSIGELETEHNVLCFQKRELVDKIEQQKLYIDQQQEQIAKLQLKRDSFGPGNHHADQIKPINAKQTDRCVHSEEDRFELAQLQAQLQRYQSLILSKESEHQLQIGKLQEKHEALLRQHKIVIAKNSTQKDLFAENMELKKLTATQKNQIDAMKKEIVNQINAKIKSPKNQATNENLTISSLIQSIPNPKASERRGNFNVEKFIIRTELSEIMK</sequence>
<accession>A0A146K020</accession>
<feature type="coiled-coil region" evidence="1">
    <location>
        <begin position="453"/>
        <end position="635"/>
    </location>
</feature>
<protein>
    <submittedName>
        <fullName evidence="2">Uncharacterized protein</fullName>
    </submittedName>
</protein>
<organism evidence="2">
    <name type="scientific">Trepomonas sp. PC1</name>
    <dbReference type="NCBI Taxonomy" id="1076344"/>
    <lineage>
        <taxon>Eukaryota</taxon>
        <taxon>Metamonada</taxon>
        <taxon>Diplomonadida</taxon>
        <taxon>Hexamitidae</taxon>
        <taxon>Hexamitinae</taxon>
        <taxon>Trepomonas</taxon>
    </lineage>
</organism>
<feature type="non-terminal residue" evidence="2">
    <location>
        <position position="1"/>
    </location>
</feature>
<dbReference type="EMBL" id="GDID01006324">
    <property type="protein sequence ID" value="JAP90282.1"/>
    <property type="molecule type" value="Transcribed_RNA"/>
</dbReference>
<feature type="coiled-coil region" evidence="1">
    <location>
        <begin position="290"/>
        <end position="349"/>
    </location>
</feature>
<feature type="coiled-coil region" evidence="1">
    <location>
        <begin position="2"/>
        <end position="95"/>
    </location>
</feature>